<sequence length="844" mass="91658">MVAIRGREFLALSALVVGVLVTSSFGSNVTYDHRALVIDGKRRVLISGSIHYPRSTPDMWPDLIQKSKDGGLDVIETYVFWNLHEPVRNQYDFEGRKDLVKFVKLVAEAGLYVHLRIGPYVCAEWNYGGFPLWLHFIPGIQFRTDNEPFKAEMKRFTAKIVDMMKQEKLYASQGGPIVISQIENEYGNIDSAYGSAAKTYINWAASLATSLDTGVPWVMCQQKDAPDPMINTCNGFYCDQFTPNAAQKPKMWTENWSGWFLSFGGAVPYRPVEDLAFAVARFFQLGGTLQNYYMYHGGTNFGRTTGGPFIATSYDYDAPIDEYGLIRQPKWGHLKDLHKAIKLCQEAMAATNPTITSLGSNLEASVYKTGSGVCAAFLANVGTQSDATVNFKGNSYHLPAWSVSILPDCKNVALNTAKINSVATIPEFVPQSPINYVNPSEALSSGWSWFNEPVGISSENAFSKLGLLEQINTTSDQSDYLWYSLSSGMPSVEPFLQDGSQTVLHVESLGHALHAFINGKLAGSGKGKVALEIPVTLVPGKNTIDLLSLTVGLQNYGAFFEKAGAGITGPVQLKAGNNGSTVDLSSQHWTYQIGLKGEELGLPSGGSSGWLSESTLPKKQPLIWYKRNFDAPSGNNPIAIDFTGMGKGEAWVNGQSIGRYWPNYTASSAGCTSSCNYRGSYNSNKCLKNCGKPSQQLYHVPRSWVKPSGNILVLFEEMGGDPTQIGFATRQIGNLCSHVSESHPQPVDMWDSDQKTGRKSGPVLLLECPSPDQVISSIKFASFGTPSGTCGSFTHGQCSSTRALSIVQKACIGSKSCSIGVSISTFGDPCVSVTKSLAVEASCT</sequence>
<gene>
    <name evidence="1" type="ORF">RHMOL_Rhmol13G0115400</name>
</gene>
<evidence type="ECO:0000313" key="2">
    <source>
        <dbReference type="Proteomes" id="UP001062846"/>
    </source>
</evidence>
<name>A0ACC0L631_RHOML</name>
<proteinExistence type="predicted"/>
<dbReference type="EMBL" id="CM046400">
    <property type="protein sequence ID" value="KAI8524002.1"/>
    <property type="molecule type" value="Genomic_DNA"/>
</dbReference>
<comment type="caution">
    <text evidence="1">The sequence shown here is derived from an EMBL/GenBank/DDBJ whole genome shotgun (WGS) entry which is preliminary data.</text>
</comment>
<keyword evidence="2" id="KW-1185">Reference proteome</keyword>
<accession>A0ACC0L631</accession>
<organism evidence="1 2">
    <name type="scientific">Rhododendron molle</name>
    <name type="common">Chinese azalea</name>
    <name type="synonym">Azalea mollis</name>
    <dbReference type="NCBI Taxonomy" id="49168"/>
    <lineage>
        <taxon>Eukaryota</taxon>
        <taxon>Viridiplantae</taxon>
        <taxon>Streptophyta</taxon>
        <taxon>Embryophyta</taxon>
        <taxon>Tracheophyta</taxon>
        <taxon>Spermatophyta</taxon>
        <taxon>Magnoliopsida</taxon>
        <taxon>eudicotyledons</taxon>
        <taxon>Gunneridae</taxon>
        <taxon>Pentapetalae</taxon>
        <taxon>asterids</taxon>
        <taxon>Ericales</taxon>
        <taxon>Ericaceae</taxon>
        <taxon>Ericoideae</taxon>
        <taxon>Rhodoreae</taxon>
        <taxon>Rhododendron</taxon>
    </lineage>
</organism>
<reference evidence="1" key="1">
    <citation type="submission" date="2022-02" db="EMBL/GenBank/DDBJ databases">
        <title>Plant Genome Project.</title>
        <authorList>
            <person name="Zhang R.-G."/>
        </authorList>
    </citation>
    <scope>NUCLEOTIDE SEQUENCE</scope>
    <source>
        <strain evidence="1">AT1</strain>
    </source>
</reference>
<evidence type="ECO:0000313" key="1">
    <source>
        <dbReference type="EMBL" id="KAI8524002.1"/>
    </source>
</evidence>
<protein>
    <submittedName>
        <fullName evidence="1">Uncharacterized protein</fullName>
    </submittedName>
</protein>
<dbReference type="Proteomes" id="UP001062846">
    <property type="component" value="Chromosome 13"/>
</dbReference>